<evidence type="ECO:0008006" key="3">
    <source>
        <dbReference type="Google" id="ProtNLM"/>
    </source>
</evidence>
<evidence type="ECO:0000313" key="1">
    <source>
        <dbReference type="EMBL" id="GAA0721561.1"/>
    </source>
</evidence>
<proteinExistence type="predicted"/>
<protein>
    <recommendedName>
        <fullName evidence="3">PD-(D/E)XK endonuclease-like domain-containing protein</fullName>
    </recommendedName>
</protein>
<dbReference type="EMBL" id="BAAAEU010000024">
    <property type="protein sequence ID" value="GAA0721561.1"/>
    <property type="molecule type" value="Genomic_DNA"/>
</dbReference>
<reference evidence="1 2" key="1">
    <citation type="journal article" date="2019" name="Int. J. Syst. Evol. Microbiol.">
        <title>The Global Catalogue of Microorganisms (GCM) 10K type strain sequencing project: providing services to taxonomists for standard genome sequencing and annotation.</title>
        <authorList>
            <consortium name="The Broad Institute Genomics Platform"/>
            <consortium name="The Broad Institute Genome Sequencing Center for Infectious Disease"/>
            <person name="Wu L."/>
            <person name="Ma J."/>
        </authorList>
    </citation>
    <scope>NUCLEOTIDE SEQUENCE [LARGE SCALE GENOMIC DNA]</scope>
    <source>
        <strain evidence="1 2">JCM 15421</strain>
    </source>
</reference>
<gene>
    <name evidence="1" type="ORF">GCM10009105_32000</name>
</gene>
<evidence type="ECO:0000313" key="2">
    <source>
        <dbReference type="Proteomes" id="UP001501523"/>
    </source>
</evidence>
<accession>A0ABN1IUS4</accession>
<keyword evidence="2" id="KW-1185">Reference proteome</keyword>
<organism evidence="1 2">
    <name type="scientific">Dokdonella soli</name>
    <dbReference type="NCBI Taxonomy" id="529810"/>
    <lineage>
        <taxon>Bacteria</taxon>
        <taxon>Pseudomonadati</taxon>
        <taxon>Pseudomonadota</taxon>
        <taxon>Gammaproteobacteria</taxon>
        <taxon>Lysobacterales</taxon>
        <taxon>Rhodanobacteraceae</taxon>
        <taxon>Dokdonella</taxon>
    </lineage>
</organism>
<comment type="caution">
    <text evidence="1">The sequence shown here is derived from an EMBL/GenBank/DDBJ whole genome shotgun (WGS) entry which is preliminary data.</text>
</comment>
<dbReference type="Proteomes" id="UP001501523">
    <property type="component" value="Unassembled WGS sequence"/>
</dbReference>
<sequence length="199" mass="21868">MIAFDEATHTYRNAGVIVPSVTQILGPLSAAEYRGVPADVMEAAAQLGTAVHKLIELDVRGELDEDSVTGALLPYLGMWREFRAQSGFEPAASEWRVHSARYGYAGTLDLFGRLNDRWVLIDAKRTAKVPRIAGPQTAGYEIALRESAPIVSFEAGAAIDRYALHLTPERWQLVPFRSPNDSRVFLSALTVHTFLENAA</sequence>
<name>A0ABN1IUS4_9GAMM</name>